<evidence type="ECO:0000313" key="1">
    <source>
        <dbReference type="EMBL" id="RII76716.1"/>
    </source>
</evidence>
<protein>
    <submittedName>
        <fullName evidence="1">Uncharacterized protein</fullName>
    </submittedName>
</protein>
<dbReference type="Pfam" id="PF19503">
    <property type="entry name" value="DUF6037"/>
    <property type="match status" value="1"/>
</dbReference>
<accession>A0A399M758</accession>
<evidence type="ECO:0000313" key="2">
    <source>
        <dbReference type="Proteomes" id="UP000265875"/>
    </source>
</evidence>
<comment type="caution">
    <text evidence="1">The sequence shown here is derived from an EMBL/GenBank/DDBJ whole genome shotgun (WGS) entry which is preliminary data.</text>
</comment>
<gene>
    <name evidence="1" type="ORF">D0894_15665</name>
</gene>
<dbReference type="AlphaFoldDB" id="A0A399M758"/>
<organism evidence="1 2">
    <name type="scientific">Pseudomonas monteilii</name>
    <dbReference type="NCBI Taxonomy" id="76759"/>
    <lineage>
        <taxon>Bacteria</taxon>
        <taxon>Pseudomonadati</taxon>
        <taxon>Pseudomonadota</taxon>
        <taxon>Gammaproteobacteria</taxon>
        <taxon>Pseudomonadales</taxon>
        <taxon>Pseudomonadaceae</taxon>
        <taxon>Pseudomonas</taxon>
    </lineage>
</organism>
<name>A0A399M758_9PSED</name>
<dbReference type="Proteomes" id="UP000265875">
    <property type="component" value="Unassembled WGS sequence"/>
</dbReference>
<proteinExistence type="predicted"/>
<reference evidence="1 2" key="1">
    <citation type="submission" date="2018-08" db="EMBL/GenBank/DDBJ databases">
        <title>Draft genome sequence of the cyanotroph, Pseudomonas monteilii BCN3.</title>
        <authorList>
            <person name="Jones L.B."/>
            <person name="Kunz D.A."/>
        </authorList>
    </citation>
    <scope>NUCLEOTIDE SEQUENCE [LARGE SCALE GENOMIC DNA]</scope>
    <source>
        <strain evidence="1 2">BCN3</strain>
    </source>
</reference>
<dbReference type="InterPro" id="IPR046100">
    <property type="entry name" value="DUF6037"/>
</dbReference>
<dbReference type="EMBL" id="QWLL01000035">
    <property type="protein sequence ID" value="RII76716.1"/>
    <property type="molecule type" value="Genomic_DNA"/>
</dbReference>
<sequence length="192" mass="22116">MYMTSLRALHQSMIAIRSDMQQFRINVGAASFDCLFSTRDDPFVLAMTSRGSAPKFFRFDVRRGYIIRDYLGDMYGKLLEVLRVDGATGQRLIPSVFLEQLNDALPTQATPAAMPVPSEIVRLRPDIIEDRDKPYFDTWTRWDPDGPRRPSEENRHKTLLLLGREALEFSIQVNASSRWSATDTGRRWQDRA</sequence>